<gene>
    <name evidence="1" type="ORF">METZ01_LOCUS389067</name>
</gene>
<protein>
    <submittedName>
        <fullName evidence="1">Uncharacterized protein</fullName>
    </submittedName>
</protein>
<evidence type="ECO:0000313" key="1">
    <source>
        <dbReference type="EMBL" id="SVD36213.1"/>
    </source>
</evidence>
<sequence>MVVLQYEFGGKSETSNVSGKRLQQSRYLFT</sequence>
<organism evidence="1">
    <name type="scientific">marine metagenome</name>
    <dbReference type="NCBI Taxonomy" id="408172"/>
    <lineage>
        <taxon>unclassified sequences</taxon>
        <taxon>metagenomes</taxon>
        <taxon>ecological metagenomes</taxon>
    </lineage>
</organism>
<reference evidence="1" key="1">
    <citation type="submission" date="2018-05" db="EMBL/GenBank/DDBJ databases">
        <authorList>
            <person name="Lanie J.A."/>
            <person name="Ng W.-L."/>
            <person name="Kazmierczak K.M."/>
            <person name="Andrzejewski T.M."/>
            <person name="Davidsen T.M."/>
            <person name="Wayne K.J."/>
            <person name="Tettelin H."/>
            <person name="Glass J.I."/>
            <person name="Rusch D."/>
            <person name="Podicherti R."/>
            <person name="Tsui H.-C.T."/>
            <person name="Winkler M.E."/>
        </authorList>
    </citation>
    <scope>NUCLEOTIDE SEQUENCE</scope>
</reference>
<name>A0A382UPL9_9ZZZZ</name>
<accession>A0A382UPL9</accession>
<proteinExistence type="predicted"/>
<dbReference type="AlphaFoldDB" id="A0A382UPL9"/>
<dbReference type="EMBL" id="UINC01145840">
    <property type="protein sequence ID" value="SVD36213.1"/>
    <property type="molecule type" value="Genomic_DNA"/>
</dbReference>